<feature type="transmembrane region" description="Helical" evidence="6">
    <location>
        <begin position="280"/>
        <end position="299"/>
    </location>
</feature>
<dbReference type="Proteomes" id="UP001596303">
    <property type="component" value="Unassembled WGS sequence"/>
</dbReference>
<feature type="transmembrane region" description="Helical" evidence="6">
    <location>
        <begin position="130"/>
        <end position="149"/>
    </location>
</feature>
<gene>
    <name evidence="8" type="ORF">ACFQDM_06335</name>
</gene>
<dbReference type="CDD" id="cd17325">
    <property type="entry name" value="MFS_MdtG_SLC18_like"/>
    <property type="match status" value="1"/>
</dbReference>
<evidence type="ECO:0000256" key="6">
    <source>
        <dbReference type="SAM" id="Phobius"/>
    </source>
</evidence>
<feature type="transmembrane region" description="Helical" evidence="6">
    <location>
        <begin position="43"/>
        <end position="61"/>
    </location>
</feature>
<reference evidence="9" key="1">
    <citation type="journal article" date="2019" name="Int. J. Syst. Evol. Microbiol.">
        <title>The Global Catalogue of Microorganisms (GCM) 10K type strain sequencing project: providing services to taxonomists for standard genome sequencing and annotation.</title>
        <authorList>
            <consortium name="The Broad Institute Genomics Platform"/>
            <consortium name="The Broad Institute Genome Sequencing Center for Infectious Disease"/>
            <person name="Wu L."/>
            <person name="Ma J."/>
        </authorList>
    </citation>
    <scope>NUCLEOTIDE SEQUENCE [LARGE SCALE GENOMIC DNA]</scope>
    <source>
        <strain evidence="9">CGMCC-1.15741</strain>
    </source>
</reference>
<proteinExistence type="predicted"/>
<comment type="caution">
    <text evidence="8">The sequence shown here is derived from an EMBL/GenBank/DDBJ whole genome shotgun (WGS) entry which is preliminary data.</text>
</comment>
<evidence type="ECO:0000256" key="3">
    <source>
        <dbReference type="ARBA" id="ARBA00022692"/>
    </source>
</evidence>
<dbReference type="InterPro" id="IPR001958">
    <property type="entry name" value="Tet-R_TetA/multi-R_MdtG-like"/>
</dbReference>
<feature type="transmembrane region" description="Helical" evidence="6">
    <location>
        <begin position="7"/>
        <end position="31"/>
    </location>
</feature>
<dbReference type="InterPro" id="IPR036259">
    <property type="entry name" value="MFS_trans_sf"/>
</dbReference>
<name>A0ABW1S907_9PROT</name>
<protein>
    <submittedName>
        <fullName evidence="8">MFS transporter</fullName>
    </submittedName>
</protein>
<dbReference type="InterPro" id="IPR011701">
    <property type="entry name" value="MFS"/>
</dbReference>
<evidence type="ECO:0000256" key="1">
    <source>
        <dbReference type="ARBA" id="ARBA00004141"/>
    </source>
</evidence>
<accession>A0ABW1S907</accession>
<feature type="transmembrane region" description="Helical" evidence="6">
    <location>
        <begin position="98"/>
        <end position="118"/>
    </location>
</feature>
<feature type="transmembrane region" description="Helical" evidence="6">
    <location>
        <begin position="73"/>
        <end position="92"/>
    </location>
</feature>
<dbReference type="SUPFAM" id="SSF103473">
    <property type="entry name" value="MFS general substrate transporter"/>
    <property type="match status" value="1"/>
</dbReference>
<keyword evidence="4 6" id="KW-1133">Transmembrane helix</keyword>
<dbReference type="PROSITE" id="PS50850">
    <property type="entry name" value="MFS"/>
    <property type="match status" value="1"/>
</dbReference>
<feature type="domain" description="Major facilitator superfamily (MFS) profile" evidence="7">
    <location>
        <begin position="7"/>
        <end position="393"/>
    </location>
</feature>
<evidence type="ECO:0000313" key="9">
    <source>
        <dbReference type="Proteomes" id="UP001596303"/>
    </source>
</evidence>
<feature type="transmembrane region" description="Helical" evidence="6">
    <location>
        <begin position="368"/>
        <end position="389"/>
    </location>
</feature>
<sequence>MNANTRALIAIIVINFVTIAGFGFMFPVFAIYGKAIDANATEIALSIASFSLGQLIASPLWGKISDRYGRRNVLVISLLVGAVLTALNVFAVTPWLLIFARFICGLASGSFSVAFAVAADISNAENRTRVMGMVGAGFSLGFILGPAIGGFAAGNDPGVDAFARVCIAGAAMMGFGGILTLFILPETRKRHEPSADATPVAVRSNLTLLRDPALAFPIILSLITSLALSKMESTFAIFADDVLHLPPSRIGLIFAVMGTIGAIVQFAGAGLLAKKLGERGMLMLALCFLTVGMFVVGSSTALPQAILGMCIIASGFSTVNPALSGLTSLAASADEQGSALGVMQSAASFGRVAGPALAGLIYDFAGPSAPFMLAGVVLALTLVSSFAVLRARLA</sequence>
<feature type="transmembrane region" description="Helical" evidence="6">
    <location>
        <begin position="161"/>
        <end position="184"/>
    </location>
</feature>
<feature type="transmembrane region" description="Helical" evidence="6">
    <location>
        <begin position="213"/>
        <end position="231"/>
    </location>
</feature>
<dbReference type="PRINTS" id="PR01035">
    <property type="entry name" value="TCRTETA"/>
</dbReference>
<evidence type="ECO:0000256" key="2">
    <source>
        <dbReference type="ARBA" id="ARBA00022448"/>
    </source>
</evidence>
<evidence type="ECO:0000256" key="4">
    <source>
        <dbReference type="ARBA" id="ARBA00022989"/>
    </source>
</evidence>
<dbReference type="RefSeq" id="WP_377376949.1">
    <property type="nucleotide sequence ID" value="NZ_JBHSSW010000005.1"/>
</dbReference>
<dbReference type="EMBL" id="JBHSSW010000005">
    <property type="protein sequence ID" value="MFC6197688.1"/>
    <property type="molecule type" value="Genomic_DNA"/>
</dbReference>
<comment type="subcellular location">
    <subcellularLocation>
        <location evidence="1">Membrane</location>
        <topology evidence="1">Multi-pass membrane protein</topology>
    </subcellularLocation>
</comment>
<dbReference type="PANTHER" id="PTHR23504:SF15">
    <property type="entry name" value="MAJOR FACILITATOR SUPERFAMILY (MFS) PROFILE DOMAIN-CONTAINING PROTEIN"/>
    <property type="match status" value="1"/>
</dbReference>
<dbReference type="Gene3D" id="1.20.1250.20">
    <property type="entry name" value="MFS general substrate transporter like domains"/>
    <property type="match status" value="1"/>
</dbReference>
<evidence type="ECO:0000313" key="8">
    <source>
        <dbReference type="EMBL" id="MFC6197688.1"/>
    </source>
</evidence>
<organism evidence="8 9">
    <name type="scientific">Ponticaulis profundi</name>
    <dbReference type="NCBI Taxonomy" id="2665222"/>
    <lineage>
        <taxon>Bacteria</taxon>
        <taxon>Pseudomonadati</taxon>
        <taxon>Pseudomonadota</taxon>
        <taxon>Alphaproteobacteria</taxon>
        <taxon>Hyphomonadales</taxon>
        <taxon>Hyphomonadaceae</taxon>
        <taxon>Ponticaulis</taxon>
    </lineage>
</organism>
<dbReference type="InterPro" id="IPR020846">
    <property type="entry name" value="MFS_dom"/>
</dbReference>
<keyword evidence="2" id="KW-0813">Transport</keyword>
<dbReference type="Pfam" id="PF07690">
    <property type="entry name" value="MFS_1"/>
    <property type="match status" value="1"/>
</dbReference>
<evidence type="ECO:0000256" key="5">
    <source>
        <dbReference type="ARBA" id="ARBA00023136"/>
    </source>
</evidence>
<feature type="transmembrane region" description="Helical" evidence="6">
    <location>
        <begin position="251"/>
        <end position="273"/>
    </location>
</feature>
<keyword evidence="3 6" id="KW-0812">Transmembrane</keyword>
<evidence type="ECO:0000259" key="7">
    <source>
        <dbReference type="PROSITE" id="PS50850"/>
    </source>
</evidence>
<keyword evidence="9" id="KW-1185">Reference proteome</keyword>
<dbReference type="PANTHER" id="PTHR23504">
    <property type="entry name" value="MAJOR FACILITATOR SUPERFAMILY DOMAIN-CONTAINING PROTEIN 10"/>
    <property type="match status" value="1"/>
</dbReference>
<keyword evidence="5 6" id="KW-0472">Membrane</keyword>